<dbReference type="SUPFAM" id="SSF53474">
    <property type="entry name" value="alpha/beta-Hydrolases"/>
    <property type="match status" value="1"/>
</dbReference>
<accession>A0ABR0KD85</accession>
<name>A0ABR0KD85_9EURO</name>
<dbReference type="PANTHER" id="PTHR13390:SF0">
    <property type="entry name" value="LIPID DROPLET-ASSOCIATED HYDROLASE"/>
    <property type="match status" value="1"/>
</dbReference>
<evidence type="ECO:0000256" key="3">
    <source>
        <dbReference type="ARBA" id="ARBA00022677"/>
    </source>
</evidence>
<dbReference type="InterPro" id="IPR029058">
    <property type="entry name" value="AB_hydrolase_fold"/>
</dbReference>
<evidence type="ECO:0008006" key="7">
    <source>
        <dbReference type="Google" id="ProtNLM"/>
    </source>
</evidence>
<sequence>MRDVIIHVPEWLTNTNNDPSAAQRAPSELTVIYFITGNPGLIGYYESFLKLLAEGTGRNSVVAGASLGGFEISQTTTADHSLENELLYPPLFTRKTVYDLQDQIDLTHERLRSLIHNLHVAYPNTRDLPVQVALLGHSVGAYIALEVVRLQHSGHTYHHHASPPDFTIPATMLLTPTIVHIAQSPSGRLATPMLSNVPFFPALIQAAAGALAGTMPLSWFMGLVSRVAGMKQGSGGLEATVQFLRTAGAVKQALSLARCEMAEIGGTEWKEEVWGVSKEGFGNKLQGTQHLDGDAEEGDNKHINAGVTTSSGGIEVTQARKEIAWKAPKHYFLFAKQDHWVADATRDAIVEAMGSRAKIVVDEPERGEKGLVHAWCLEQNGMVAEIVNGWLEEVLGRRPD</sequence>
<comment type="caution">
    <text evidence="5">The sequence shown here is derived from an EMBL/GenBank/DDBJ whole genome shotgun (WGS) entry which is preliminary data.</text>
</comment>
<evidence type="ECO:0000256" key="2">
    <source>
        <dbReference type="ARBA" id="ARBA00008300"/>
    </source>
</evidence>
<comment type="similarity">
    <text evidence="2">Belongs to the AB hydrolase superfamily. LDAH family.</text>
</comment>
<dbReference type="Proteomes" id="UP001345013">
    <property type="component" value="Unassembled WGS sequence"/>
</dbReference>
<protein>
    <recommendedName>
        <fullName evidence="7">Lipid droplet-associated hydrolase</fullName>
    </recommendedName>
</protein>
<comment type="subcellular location">
    <subcellularLocation>
        <location evidence="1">Lipid droplet</location>
    </subcellularLocation>
</comment>
<reference evidence="5 6" key="1">
    <citation type="submission" date="2023-08" db="EMBL/GenBank/DDBJ databases">
        <title>Black Yeasts Isolated from many extreme environments.</title>
        <authorList>
            <person name="Coleine C."/>
            <person name="Stajich J.E."/>
            <person name="Selbmann L."/>
        </authorList>
    </citation>
    <scope>NUCLEOTIDE SEQUENCE [LARGE SCALE GENOMIC DNA]</scope>
    <source>
        <strain evidence="5 6">CCFEE 5885</strain>
    </source>
</reference>
<evidence type="ECO:0000256" key="4">
    <source>
        <dbReference type="ARBA" id="ARBA00022801"/>
    </source>
</evidence>
<organism evidence="5 6">
    <name type="scientific">Lithohypha guttulata</name>
    <dbReference type="NCBI Taxonomy" id="1690604"/>
    <lineage>
        <taxon>Eukaryota</taxon>
        <taxon>Fungi</taxon>
        <taxon>Dikarya</taxon>
        <taxon>Ascomycota</taxon>
        <taxon>Pezizomycotina</taxon>
        <taxon>Eurotiomycetes</taxon>
        <taxon>Chaetothyriomycetidae</taxon>
        <taxon>Chaetothyriales</taxon>
        <taxon>Trichomeriaceae</taxon>
        <taxon>Lithohypha</taxon>
    </lineage>
</organism>
<keyword evidence="6" id="KW-1185">Reference proteome</keyword>
<evidence type="ECO:0000313" key="6">
    <source>
        <dbReference type="Proteomes" id="UP001345013"/>
    </source>
</evidence>
<dbReference type="Gene3D" id="3.40.50.1820">
    <property type="entry name" value="alpha/beta hydrolase"/>
    <property type="match status" value="1"/>
</dbReference>
<dbReference type="Pfam" id="PF10230">
    <property type="entry name" value="LIDHydrolase"/>
    <property type="match status" value="1"/>
</dbReference>
<dbReference type="PANTHER" id="PTHR13390">
    <property type="entry name" value="LIPASE"/>
    <property type="match status" value="1"/>
</dbReference>
<dbReference type="EMBL" id="JAVRRG010000048">
    <property type="protein sequence ID" value="KAK5093059.1"/>
    <property type="molecule type" value="Genomic_DNA"/>
</dbReference>
<gene>
    <name evidence="5" type="ORF">LTR24_004589</name>
</gene>
<keyword evidence="4" id="KW-0378">Hydrolase</keyword>
<evidence type="ECO:0000313" key="5">
    <source>
        <dbReference type="EMBL" id="KAK5093059.1"/>
    </source>
</evidence>
<dbReference type="InterPro" id="IPR019363">
    <property type="entry name" value="LDAH"/>
</dbReference>
<proteinExistence type="inferred from homology"/>
<keyword evidence="3" id="KW-0551">Lipid droplet</keyword>
<evidence type="ECO:0000256" key="1">
    <source>
        <dbReference type="ARBA" id="ARBA00004502"/>
    </source>
</evidence>